<sequence length="250" mass="29557">MKVFVLAGFLGIGHTFSKNIEYIHRRSILLKSSLDLLDSISEENILAIILKEDIDNKDRKCETGLKEYCKGLQEIDPNLDKVHPKIKGICKNNTKIQEKCKNLKNELMKNCNIFKTKLSKLYVPSYDDCRENEQKVQYTKEQMLSKKAKVQNIYIKLNQESDELMYKCFDLIYICTILEKETKEICNSLKTEIKIAFEKNTTEICASLLERYHFYWKNCETQEKLNYNELKTKCEKKESFIDLRFRILTL</sequence>
<dbReference type="Proteomes" id="UP000053447">
    <property type="component" value="Unassembled WGS sequence"/>
</dbReference>
<reference evidence="2" key="1">
    <citation type="journal article" date="2016" name="Nat. Commun.">
        <title>Genome analysis of three Pneumocystis species reveals adaptation mechanisms to life exclusively in mammalian hosts.</title>
        <authorList>
            <person name="Ma L."/>
            <person name="Chen Z."/>
            <person name="Huang D.W."/>
            <person name="Kutty G."/>
            <person name="Ishihara M."/>
            <person name="Wang H."/>
            <person name="Abouelleil A."/>
            <person name="Bishop L."/>
            <person name="Davey E."/>
            <person name="Deng R."/>
            <person name="Deng X."/>
            <person name="Fan L."/>
            <person name="Fantoni G."/>
            <person name="Fitzgerald M."/>
            <person name="Gogineni E."/>
            <person name="Goldberg J.M."/>
            <person name="Handley G."/>
            <person name="Hu X."/>
            <person name="Huber C."/>
            <person name="Jiao X."/>
            <person name="Jones K."/>
            <person name="Levin J.Z."/>
            <person name="Liu Y."/>
            <person name="Macdonald P."/>
            <person name="Melnikov A."/>
            <person name="Raley C."/>
            <person name="Sassi M."/>
            <person name="Sherman B.T."/>
            <person name="Song X."/>
            <person name="Sykes S."/>
            <person name="Tran B."/>
            <person name="Walsh L."/>
            <person name="Xia Y."/>
            <person name="Yang J."/>
            <person name="Young S."/>
            <person name="Zeng Q."/>
            <person name="Zheng X."/>
            <person name="Stephens R."/>
            <person name="Nusbaum C."/>
            <person name="Birren B.W."/>
            <person name="Azadi P."/>
            <person name="Lempicki R.A."/>
            <person name="Cuomo C.A."/>
            <person name="Kovacs J.A."/>
        </authorList>
    </citation>
    <scope>NUCLEOTIDE SEQUENCE [LARGE SCALE GENOMIC DNA]</scope>
    <source>
        <strain evidence="2">RU7</strain>
    </source>
</reference>
<evidence type="ECO:0000313" key="1">
    <source>
        <dbReference type="EMBL" id="KTW31654.1"/>
    </source>
</evidence>
<evidence type="ECO:0008006" key="3">
    <source>
        <dbReference type="Google" id="ProtNLM"/>
    </source>
</evidence>
<name>A0A0W4ZTF8_PNEJ7</name>
<dbReference type="GeneID" id="28939434"/>
<dbReference type="EMBL" id="LFWA01000004">
    <property type="protein sequence ID" value="KTW31654.1"/>
    <property type="molecule type" value="Genomic_DNA"/>
</dbReference>
<comment type="caution">
    <text evidence="1">The sequence shown here is derived from an EMBL/GenBank/DDBJ whole genome shotgun (WGS) entry which is preliminary data.</text>
</comment>
<keyword evidence="2" id="KW-1185">Reference proteome</keyword>
<protein>
    <recommendedName>
        <fullName evidence="3">Major surface glycoprotein</fullName>
    </recommendedName>
</protein>
<dbReference type="VEuPathDB" id="FungiDB:T551_00915"/>
<organism evidence="1 2">
    <name type="scientific">Pneumocystis jirovecii (strain RU7)</name>
    <name type="common">Human pneumocystis pneumonia agent</name>
    <dbReference type="NCBI Taxonomy" id="1408657"/>
    <lineage>
        <taxon>Eukaryota</taxon>
        <taxon>Fungi</taxon>
        <taxon>Dikarya</taxon>
        <taxon>Ascomycota</taxon>
        <taxon>Taphrinomycotina</taxon>
        <taxon>Pneumocystomycetes</taxon>
        <taxon>Pneumocystaceae</taxon>
        <taxon>Pneumocystis</taxon>
    </lineage>
</organism>
<dbReference type="AlphaFoldDB" id="A0A0W4ZTF8"/>
<accession>A0A0W4ZTF8</accession>
<dbReference type="RefSeq" id="XP_018230346.1">
    <property type="nucleotide sequence ID" value="XM_018373179.1"/>
</dbReference>
<gene>
    <name evidence="1" type="ORF">T551_00915</name>
</gene>
<evidence type="ECO:0000313" key="2">
    <source>
        <dbReference type="Proteomes" id="UP000053447"/>
    </source>
</evidence>
<proteinExistence type="predicted"/>